<evidence type="ECO:0000313" key="2">
    <source>
        <dbReference type="EMBL" id="CAB3388709.1"/>
    </source>
</evidence>
<dbReference type="CDD" id="cd00037">
    <property type="entry name" value="CLECT"/>
    <property type="match status" value="1"/>
</dbReference>
<evidence type="ECO:0000313" key="3">
    <source>
        <dbReference type="Proteomes" id="UP000494165"/>
    </source>
</evidence>
<reference evidence="2 3" key="1">
    <citation type="submission" date="2020-04" db="EMBL/GenBank/DDBJ databases">
        <authorList>
            <person name="Alioto T."/>
            <person name="Alioto T."/>
            <person name="Gomez Garrido J."/>
        </authorList>
    </citation>
    <scope>NUCLEOTIDE SEQUENCE [LARGE SCALE GENOMIC DNA]</scope>
</reference>
<dbReference type="Gene3D" id="3.10.100.10">
    <property type="entry name" value="Mannose-Binding Protein A, subunit A"/>
    <property type="match status" value="1"/>
</dbReference>
<dbReference type="InterPro" id="IPR001304">
    <property type="entry name" value="C-type_lectin-like"/>
</dbReference>
<accession>A0A8S1E5L1</accession>
<dbReference type="PROSITE" id="PS50041">
    <property type="entry name" value="C_TYPE_LECTIN_2"/>
    <property type="match status" value="1"/>
</dbReference>
<keyword evidence="3" id="KW-1185">Reference proteome</keyword>
<evidence type="ECO:0000259" key="1">
    <source>
        <dbReference type="PROSITE" id="PS50041"/>
    </source>
</evidence>
<organism evidence="2 3">
    <name type="scientific">Cloeon dipterum</name>
    <dbReference type="NCBI Taxonomy" id="197152"/>
    <lineage>
        <taxon>Eukaryota</taxon>
        <taxon>Metazoa</taxon>
        <taxon>Ecdysozoa</taxon>
        <taxon>Arthropoda</taxon>
        <taxon>Hexapoda</taxon>
        <taxon>Insecta</taxon>
        <taxon>Pterygota</taxon>
        <taxon>Palaeoptera</taxon>
        <taxon>Ephemeroptera</taxon>
        <taxon>Pisciforma</taxon>
        <taxon>Baetidae</taxon>
        <taxon>Cloeon</taxon>
    </lineage>
</organism>
<dbReference type="AlphaFoldDB" id="A0A8S1E5L1"/>
<dbReference type="SUPFAM" id="SSF56436">
    <property type="entry name" value="C-type lectin-like"/>
    <property type="match status" value="1"/>
</dbReference>
<comment type="caution">
    <text evidence="2">The sequence shown here is derived from an EMBL/GenBank/DDBJ whole genome shotgun (WGS) entry which is preliminary data.</text>
</comment>
<dbReference type="InterPro" id="IPR016186">
    <property type="entry name" value="C-type_lectin-like/link_sf"/>
</dbReference>
<protein>
    <recommendedName>
        <fullName evidence="1">C-type lectin domain-containing protein</fullName>
    </recommendedName>
</protein>
<sequence>MPRPGADLPSQAPQRLGKWLSACDHSFLQLPNPYGTWDEAYKRCCSVGMDLLSIQNPGKQICLASSSKTRLPFSGQFWSSGRDVSSCPGKLRWCTSYLNDFLKKDLVWKAGQDVSYANNSCVYVDFDDPILPSLALADCSERKQFFCEAPSGAGYKSEMHATFCRRSFNVKQSEAIQIWNTGDLSQAGYGAKKMVQCLAEYVGLVYNSTKINEHMYFQMVSRMLSPL</sequence>
<dbReference type="Proteomes" id="UP000494165">
    <property type="component" value="Unassembled WGS sequence"/>
</dbReference>
<dbReference type="InterPro" id="IPR016187">
    <property type="entry name" value="CTDL_fold"/>
</dbReference>
<name>A0A8S1E5L1_9INSE</name>
<feature type="domain" description="C-type lectin" evidence="1">
    <location>
        <begin position="36"/>
        <end position="148"/>
    </location>
</feature>
<gene>
    <name evidence="2" type="ORF">CLODIP_2_CD03119</name>
</gene>
<proteinExistence type="predicted"/>
<dbReference type="EMBL" id="CADEPI010000870">
    <property type="protein sequence ID" value="CAB3388709.1"/>
    <property type="molecule type" value="Genomic_DNA"/>
</dbReference>